<dbReference type="KEGG" id="mta:Moth_0317"/>
<proteinExistence type="predicted"/>
<name>Q2RLN8_MOOTA</name>
<dbReference type="AlphaFoldDB" id="Q2RLN8"/>
<dbReference type="HOGENOM" id="CLU_1364934_0_0_9"/>
<reference evidence="1" key="1">
    <citation type="submission" date="2005-12" db="EMBL/GenBank/DDBJ databases">
        <title>Complete sequence of Moorella thermoacetica ATCC 39073.</title>
        <authorList>
            <consortium name="US DOE Joint Genome Institute"/>
            <person name="Copeland A."/>
            <person name="Lucas S."/>
            <person name="Lapidus A."/>
            <person name="Barry K."/>
            <person name="Detter J.C."/>
            <person name="Glavina T."/>
            <person name="Hammon N."/>
            <person name="Israni S."/>
            <person name="Pitluck S."/>
            <person name="Chertkov O."/>
            <person name="Saunders E.H."/>
            <person name="Brettin T."/>
            <person name="Bruce D."/>
            <person name="Han C."/>
            <person name="Tapia R."/>
            <person name="Gilna P."/>
            <person name="Schmutz J."/>
            <person name="Larimer F."/>
            <person name="Land M."/>
            <person name="Kyrpides N."/>
            <person name="Anderson I."/>
            <person name="Richardson P."/>
            <person name="Ragsdale S."/>
        </authorList>
    </citation>
    <scope>NUCLEOTIDE SEQUENCE</scope>
    <source>
        <strain evidence="1">ATCC 39073</strain>
    </source>
</reference>
<dbReference type="STRING" id="264732.Moth_0317"/>
<sequence>MEMEMEKFEKTIDILKQMLDSGKAIIKFRKNGAMLQIIDEDTLNDLREKFNLDQKDFGKSVQDILRFIARAINDKGSENEIKQAKIQLIKDKLIDDKIKEKFWFAVNSFGNQFAQMEWQIVAKLDKDKDNIDKDKDNINKNTTYCAIVRFRYLSENKDGLDLTESLVMECSLEDIEEIRNEMEKIYHTLSSYRERNLQWQ</sequence>
<dbReference type="EMBL" id="CP000232">
    <property type="protein sequence ID" value="ABC18651.1"/>
    <property type="molecule type" value="Genomic_DNA"/>
</dbReference>
<dbReference type="PATRIC" id="fig|264732.11.peg.339"/>
<organism evidence="1">
    <name type="scientific">Moorella thermoacetica (strain ATCC 39073 / JCM 9320)</name>
    <dbReference type="NCBI Taxonomy" id="264732"/>
    <lineage>
        <taxon>Bacteria</taxon>
        <taxon>Bacillati</taxon>
        <taxon>Bacillota</taxon>
        <taxon>Clostridia</taxon>
        <taxon>Neomoorellales</taxon>
        <taxon>Neomoorellaceae</taxon>
        <taxon>Neomoorella</taxon>
    </lineage>
</organism>
<dbReference type="EnsemblBacteria" id="ABC18651">
    <property type="protein sequence ID" value="ABC18651"/>
    <property type="gene ID" value="Moth_0317"/>
</dbReference>
<protein>
    <submittedName>
        <fullName evidence="1">Uncharacterized protein</fullName>
    </submittedName>
</protein>
<accession>Q2RLN8</accession>
<gene>
    <name evidence="1" type="ordered locus">Moth_0317</name>
</gene>
<evidence type="ECO:0000313" key="1">
    <source>
        <dbReference type="EMBL" id="ABC18651.1"/>
    </source>
</evidence>